<dbReference type="EMBL" id="BOVJ01000154">
    <property type="protein sequence ID" value="GIQ65809.1"/>
    <property type="molecule type" value="Genomic_DNA"/>
</dbReference>
<evidence type="ECO:0000313" key="2">
    <source>
        <dbReference type="Proteomes" id="UP000680304"/>
    </source>
</evidence>
<name>A0ABQ4NCZ1_9BACL</name>
<evidence type="ECO:0000313" key="1">
    <source>
        <dbReference type="EMBL" id="GIQ65809.1"/>
    </source>
</evidence>
<gene>
    <name evidence="1" type="ORF">PACILC2_43770</name>
</gene>
<dbReference type="NCBIfam" id="TIGR01863">
    <property type="entry name" value="cas_Csd1"/>
    <property type="match status" value="1"/>
</dbReference>
<dbReference type="InterPro" id="IPR010144">
    <property type="entry name" value="CRISPR-assoc_prot_Csd1-typ"/>
</dbReference>
<organism evidence="1 2">
    <name type="scientific">Paenibacillus cisolokensis</name>
    <dbReference type="NCBI Taxonomy" id="1658519"/>
    <lineage>
        <taxon>Bacteria</taxon>
        <taxon>Bacillati</taxon>
        <taxon>Bacillota</taxon>
        <taxon>Bacilli</taxon>
        <taxon>Bacillales</taxon>
        <taxon>Paenibacillaceae</taxon>
        <taxon>Paenibacillus</taxon>
    </lineage>
</organism>
<protein>
    <submittedName>
        <fullName evidence="1">Type I-C CRISPR-associated protein Cas8c/Csd1</fullName>
    </submittedName>
</protein>
<proteinExistence type="predicted"/>
<reference evidence="1 2" key="1">
    <citation type="submission" date="2021-04" db="EMBL/GenBank/DDBJ databases">
        <title>Draft genome sequence of Paenibacillus cisolokensis, LC2-13A.</title>
        <authorList>
            <person name="Uke A."/>
            <person name="Chhe C."/>
            <person name="Baramee S."/>
            <person name="Kosugi A."/>
        </authorList>
    </citation>
    <scope>NUCLEOTIDE SEQUENCE [LARGE SCALE GENOMIC DNA]</scope>
    <source>
        <strain evidence="1 2">LC2-13A</strain>
    </source>
</reference>
<accession>A0ABQ4NCZ1</accession>
<dbReference type="Pfam" id="PF09709">
    <property type="entry name" value="Cas_Csd1"/>
    <property type="match status" value="1"/>
</dbReference>
<comment type="caution">
    <text evidence="1">The sequence shown here is derived from an EMBL/GenBank/DDBJ whole genome shotgun (WGS) entry which is preliminary data.</text>
</comment>
<dbReference type="CDD" id="cd09757">
    <property type="entry name" value="Cas8c_I-C"/>
    <property type="match status" value="1"/>
</dbReference>
<sequence>MDDRGHFISASVVDKNEANTIIPCTEASASRTSNSVPHPLFDKLMYVAGDFAKYCEEPKGTPYEDYMAQLSDWCESPAAHPKVKSVYTYLRKGTLMEDLIKYKVLWLDGQGKLADKWTEELENRYGKRPAIFKVSASDQSEAFVRFAVHVPGDVEPRLWRDMSVQNSFIQYYEMKLTDYDLCYVSGRELPYADKHASLKDQSKLISANDTKGFTFRGRFRTSREAAAVAYDVSQKAHNALKWLIDKQSFTIDGKVFLVWGTENLNVPDPFADSFTLYDHEDETQGIGDSTHKEFAKRIRMAINGYRYDGDYKSEVIVMVLDAATKGRMSIVYYRDMNKELFLNRLQYWHESCFWLHRYRKDSENRTVSFVGAPAARDIAFAAYGPQANDKVVKGLIERMLPCIIDGRKIPFDIVRSAIHRASNPVGMEEWEWEKTLSIACALVNKTYEKEGFDVSLDTNCQDRSYLFGRMLAIADRLERKALGREEKRATNAIRYMNAFAQRPMRTWTIIQAAIQPYQARMGTDANFYNRLLDEVGSQLQPEHFTDKPLSGLYLLGFYSQRHELSNFKKNNDTVEAMDNEDDEQEEI</sequence>
<dbReference type="Proteomes" id="UP000680304">
    <property type="component" value="Unassembled WGS sequence"/>
</dbReference>
<keyword evidence="2" id="KW-1185">Reference proteome</keyword>